<sequence length="259" mass="27547">MRRHALPLTVALLYTAFAAPAMAAVPFFNASCPGGIDVHADEGGPVYVQGREAALKRFNDRYFEARDANSGITLSISRNDDGTPQVSYTGRGGANGICQVSAGRTPAPAAQGDAPRDAATGDAALPREVTCESTGQQQVSCDLNTRGNVEIVRQLSRTRCEEGKNWGLSRHSVWVNGGCRAVFRNVSSVSTPAPTGDTALGACNMRKGAQGAQGALVTQMPVGSDYQELIIDYPDGRFLCMMRNNGQVQSVTPVRRRGR</sequence>
<dbReference type="InterPro" id="IPR021381">
    <property type="entry name" value="DUF3011"/>
</dbReference>
<accession>A0A2W6I6F2</accession>
<gene>
    <name evidence="2" type="ORF">A7X83_09470</name>
</gene>
<organism evidence="2 3">
    <name type="scientific">Stenotrophomonas maltophilia</name>
    <name type="common">Pseudomonas maltophilia</name>
    <name type="synonym">Xanthomonas maltophilia</name>
    <dbReference type="NCBI Taxonomy" id="40324"/>
    <lineage>
        <taxon>Bacteria</taxon>
        <taxon>Pseudomonadati</taxon>
        <taxon>Pseudomonadota</taxon>
        <taxon>Gammaproteobacteria</taxon>
        <taxon>Lysobacterales</taxon>
        <taxon>Lysobacteraceae</taxon>
        <taxon>Stenotrophomonas</taxon>
        <taxon>Stenotrophomonas maltophilia group</taxon>
    </lineage>
</organism>
<name>A0A2W6I6F2_STEMA</name>
<dbReference type="Pfam" id="PF11218">
    <property type="entry name" value="DUF3011"/>
    <property type="match status" value="1"/>
</dbReference>
<proteinExistence type="predicted"/>
<dbReference type="RefSeq" id="WP_111112530.1">
    <property type="nucleotide sequence ID" value="NZ_LXXM01000179.1"/>
</dbReference>
<dbReference type="Proteomes" id="UP000249614">
    <property type="component" value="Unassembled WGS sequence"/>
</dbReference>
<evidence type="ECO:0000313" key="3">
    <source>
        <dbReference type="Proteomes" id="UP000249614"/>
    </source>
</evidence>
<evidence type="ECO:0000313" key="2">
    <source>
        <dbReference type="EMBL" id="PZS91221.1"/>
    </source>
</evidence>
<feature type="signal peptide" evidence="1">
    <location>
        <begin position="1"/>
        <end position="23"/>
    </location>
</feature>
<evidence type="ECO:0000256" key="1">
    <source>
        <dbReference type="SAM" id="SignalP"/>
    </source>
</evidence>
<dbReference type="EMBL" id="LXXM01000179">
    <property type="protein sequence ID" value="PZS91221.1"/>
    <property type="molecule type" value="Genomic_DNA"/>
</dbReference>
<dbReference type="AlphaFoldDB" id="A0A2W6I6F2"/>
<evidence type="ECO:0008006" key="4">
    <source>
        <dbReference type="Google" id="ProtNLM"/>
    </source>
</evidence>
<feature type="chain" id="PRO_5016067754" description="DUF3011 domain-containing protein" evidence="1">
    <location>
        <begin position="24"/>
        <end position="259"/>
    </location>
</feature>
<comment type="caution">
    <text evidence="2">The sequence shown here is derived from an EMBL/GenBank/DDBJ whole genome shotgun (WGS) entry which is preliminary data.</text>
</comment>
<protein>
    <recommendedName>
        <fullName evidence="4">DUF3011 domain-containing protein</fullName>
    </recommendedName>
</protein>
<reference evidence="2 3" key="1">
    <citation type="submission" date="2016-05" db="EMBL/GenBank/DDBJ databases">
        <authorList>
            <person name="Lavstsen T."/>
            <person name="Jespersen J.S."/>
        </authorList>
    </citation>
    <scope>NUCLEOTIDE SEQUENCE [LARGE SCALE GENOMIC DNA]</scope>
    <source>
        <strain evidence="2 3">SM-5815</strain>
    </source>
</reference>
<keyword evidence="1" id="KW-0732">Signal</keyword>